<gene>
    <name evidence="6" type="ORF">WG926_09755</name>
</gene>
<feature type="domain" description="HTH lysR-type" evidence="5">
    <location>
        <begin position="1"/>
        <end position="57"/>
    </location>
</feature>
<protein>
    <submittedName>
        <fullName evidence="6">LysR family transcriptional regulator</fullName>
    </submittedName>
</protein>
<proteinExistence type="inferred from homology"/>
<dbReference type="InterPro" id="IPR000847">
    <property type="entry name" value="LysR_HTH_N"/>
</dbReference>
<evidence type="ECO:0000256" key="2">
    <source>
        <dbReference type="ARBA" id="ARBA00023015"/>
    </source>
</evidence>
<dbReference type="Pfam" id="PF00126">
    <property type="entry name" value="HTH_1"/>
    <property type="match status" value="1"/>
</dbReference>
<evidence type="ECO:0000259" key="5">
    <source>
        <dbReference type="PROSITE" id="PS50931"/>
    </source>
</evidence>
<evidence type="ECO:0000256" key="4">
    <source>
        <dbReference type="ARBA" id="ARBA00023163"/>
    </source>
</evidence>
<dbReference type="Proteomes" id="UP001413721">
    <property type="component" value="Unassembled WGS sequence"/>
</dbReference>
<evidence type="ECO:0000256" key="3">
    <source>
        <dbReference type="ARBA" id="ARBA00023125"/>
    </source>
</evidence>
<dbReference type="PANTHER" id="PTHR30419">
    <property type="entry name" value="HTH-TYPE TRANSCRIPTIONAL REGULATOR YBHD"/>
    <property type="match status" value="1"/>
</dbReference>
<dbReference type="Pfam" id="PF03466">
    <property type="entry name" value="LysR_substrate"/>
    <property type="match status" value="1"/>
</dbReference>
<dbReference type="PROSITE" id="PS50931">
    <property type="entry name" value="HTH_LYSR"/>
    <property type="match status" value="1"/>
</dbReference>
<keyword evidence="3" id="KW-0238">DNA-binding</keyword>
<dbReference type="SUPFAM" id="SSF53850">
    <property type="entry name" value="Periplasmic binding protein-like II"/>
    <property type="match status" value="1"/>
</dbReference>
<dbReference type="PANTHER" id="PTHR30419:SF31">
    <property type="entry name" value="BLR3139 PROTEIN"/>
    <property type="match status" value="1"/>
</dbReference>
<comment type="caution">
    <text evidence="6">The sequence shown here is derived from an EMBL/GenBank/DDBJ whole genome shotgun (WGS) entry which is preliminary data.</text>
</comment>
<dbReference type="InterPro" id="IPR050950">
    <property type="entry name" value="HTH-type_LysR_regulators"/>
</dbReference>
<dbReference type="InterPro" id="IPR005119">
    <property type="entry name" value="LysR_subst-bd"/>
</dbReference>
<keyword evidence="7" id="KW-1185">Reference proteome</keyword>
<dbReference type="SUPFAM" id="SSF46785">
    <property type="entry name" value="Winged helix' DNA-binding domain"/>
    <property type="match status" value="1"/>
</dbReference>
<dbReference type="InterPro" id="IPR036390">
    <property type="entry name" value="WH_DNA-bd_sf"/>
</dbReference>
<dbReference type="Gene3D" id="1.10.10.10">
    <property type="entry name" value="Winged helix-like DNA-binding domain superfamily/Winged helix DNA-binding domain"/>
    <property type="match status" value="1"/>
</dbReference>
<dbReference type="PRINTS" id="PR00039">
    <property type="entry name" value="HTHLYSR"/>
</dbReference>
<keyword evidence="2" id="KW-0805">Transcription regulation</keyword>
<evidence type="ECO:0000313" key="7">
    <source>
        <dbReference type="Proteomes" id="UP001413721"/>
    </source>
</evidence>
<accession>A0ABU9YIH0</accession>
<dbReference type="EMBL" id="JBBKTW010000003">
    <property type="protein sequence ID" value="MEN2988589.1"/>
    <property type="molecule type" value="Genomic_DNA"/>
</dbReference>
<dbReference type="Gene3D" id="3.40.190.290">
    <property type="match status" value="1"/>
</dbReference>
<organism evidence="6 7">
    <name type="scientific">Tistrella arctica</name>
    <dbReference type="NCBI Taxonomy" id="3133430"/>
    <lineage>
        <taxon>Bacteria</taxon>
        <taxon>Pseudomonadati</taxon>
        <taxon>Pseudomonadota</taxon>
        <taxon>Alphaproteobacteria</taxon>
        <taxon>Geminicoccales</taxon>
        <taxon>Geminicoccaceae</taxon>
        <taxon>Tistrella</taxon>
    </lineage>
</organism>
<sequence length="311" mass="33546">MIDRLEFLLALSREHHFGRAAQSCGVSQPTLSAGIKALEDTMGAMLVERGSRFRGFTPEGLRVLDWARRIVGDARAMRQEIDALKRGLSGTLRIAVIPTALGITPQLTTAFRARNPDVRFSIRTCTSTEVLKLVDDLAVEAGVTYLDNEPLGRVGTVPLYRERYHLITATDSPAGRLAAITWADAARLPLCLLTPDMQNRRIIDRMLKAADADAAPVLESNSVSVLSAHVRTTGWSTIMPAGLAGALGLVGDGRIGAIPLTGPDMSHEVGLVAPHREPMMPLTAALFTEVRRLVAAGRLSPGVSDRDDRKS</sequence>
<dbReference type="RefSeq" id="WP_345934528.1">
    <property type="nucleotide sequence ID" value="NZ_JBBKTV010000007.1"/>
</dbReference>
<dbReference type="InterPro" id="IPR036388">
    <property type="entry name" value="WH-like_DNA-bd_sf"/>
</dbReference>
<dbReference type="CDD" id="cd05466">
    <property type="entry name" value="PBP2_LTTR_substrate"/>
    <property type="match status" value="1"/>
</dbReference>
<name>A0ABU9YIH0_9PROT</name>
<evidence type="ECO:0000256" key="1">
    <source>
        <dbReference type="ARBA" id="ARBA00009437"/>
    </source>
</evidence>
<keyword evidence="4" id="KW-0804">Transcription</keyword>
<reference evidence="6 7" key="1">
    <citation type="submission" date="2024-03" db="EMBL/GenBank/DDBJ databases">
        <title>High-quality draft genome sequencing of Tistrella sp. BH-R2-4.</title>
        <authorList>
            <person name="Dong C."/>
        </authorList>
    </citation>
    <scope>NUCLEOTIDE SEQUENCE [LARGE SCALE GENOMIC DNA]</scope>
    <source>
        <strain evidence="6 7">BH-R2-4</strain>
    </source>
</reference>
<comment type="similarity">
    <text evidence="1">Belongs to the LysR transcriptional regulatory family.</text>
</comment>
<evidence type="ECO:0000313" key="6">
    <source>
        <dbReference type="EMBL" id="MEN2988589.1"/>
    </source>
</evidence>